<reference evidence="2 3" key="1">
    <citation type="submission" date="2016-07" db="EMBL/GenBank/DDBJ databases">
        <title>Multiple horizontal gene transfer events from other fungi enriched the ability of initially mycotrophic Trichoderma (Ascomycota) to feed on dead plant biomass.</title>
        <authorList>
            <consortium name="DOE Joint Genome Institute"/>
            <person name="Aerts A."/>
            <person name="Atanasova L."/>
            <person name="Chenthamara K."/>
            <person name="Zhang J."/>
            <person name="Grujic M."/>
            <person name="Henrissat B."/>
            <person name="Kuo A."/>
            <person name="Salamov A."/>
            <person name="Lipzen A."/>
            <person name="Labutti K."/>
            <person name="Barry K."/>
            <person name="Miao Y."/>
            <person name="Rahimi M.J."/>
            <person name="Shen Q."/>
            <person name="Grigoriev I.V."/>
            <person name="Kubicek C.P."/>
            <person name="Druzhinina I.S."/>
        </authorList>
    </citation>
    <scope>NUCLEOTIDE SEQUENCE [LARGE SCALE GENOMIC DNA]</scope>
    <source>
        <strain evidence="2 3">CBS 433.97</strain>
    </source>
</reference>
<keyword evidence="3" id="KW-1185">Reference proteome</keyword>
<name>A0A2T3ZHZ0_TRIA4</name>
<organism evidence="2 3">
    <name type="scientific">Trichoderma asperellum (strain ATCC 204424 / CBS 433.97 / NBRC 101777)</name>
    <dbReference type="NCBI Taxonomy" id="1042311"/>
    <lineage>
        <taxon>Eukaryota</taxon>
        <taxon>Fungi</taxon>
        <taxon>Dikarya</taxon>
        <taxon>Ascomycota</taxon>
        <taxon>Pezizomycotina</taxon>
        <taxon>Sordariomycetes</taxon>
        <taxon>Hypocreomycetidae</taxon>
        <taxon>Hypocreales</taxon>
        <taxon>Hypocreaceae</taxon>
        <taxon>Trichoderma</taxon>
    </lineage>
</organism>
<keyword evidence="1" id="KW-0812">Transmembrane</keyword>
<proteinExistence type="predicted"/>
<gene>
    <name evidence="2" type="ORF">M441DRAFT_348561</name>
</gene>
<protein>
    <submittedName>
        <fullName evidence="2">Uncharacterized protein</fullName>
    </submittedName>
</protein>
<evidence type="ECO:0000256" key="1">
    <source>
        <dbReference type="SAM" id="Phobius"/>
    </source>
</evidence>
<feature type="transmembrane region" description="Helical" evidence="1">
    <location>
        <begin position="36"/>
        <end position="62"/>
    </location>
</feature>
<dbReference type="AlphaFoldDB" id="A0A2T3ZHZ0"/>
<keyword evidence="1" id="KW-1133">Transmembrane helix</keyword>
<evidence type="ECO:0000313" key="3">
    <source>
        <dbReference type="Proteomes" id="UP000240493"/>
    </source>
</evidence>
<accession>A0A2T3ZHZ0</accession>
<dbReference type="Proteomes" id="UP000240493">
    <property type="component" value="Unassembled WGS sequence"/>
</dbReference>
<evidence type="ECO:0000313" key="2">
    <source>
        <dbReference type="EMBL" id="PTB44420.1"/>
    </source>
</evidence>
<sequence>MDRRRLNSDTLYKQAAYTPLLGTCLRSHPLTFISPLYFFSLTNFFSHIFPTCCCIFVGYYILYERVSY</sequence>
<keyword evidence="1" id="KW-0472">Membrane</keyword>
<dbReference type="EMBL" id="KZ679258">
    <property type="protein sequence ID" value="PTB44420.1"/>
    <property type="molecule type" value="Genomic_DNA"/>
</dbReference>